<sequence length="97" mass="11768">MVSEYYEDFKIQETSIIQNYEIIAPFYLTIPNEKNLDVYFQLINDTPVEFYSYLYDSEFSIKAEYANIISYSKNRFVKFQNVTFFDRYEKTIEADKI</sequence>
<reference evidence="1" key="1">
    <citation type="submission" date="2021-06" db="EMBL/GenBank/DDBJ databases">
        <authorList>
            <person name="Kallberg Y."/>
            <person name="Tangrot J."/>
            <person name="Rosling A."/>
        </authorList>
    </citation>
    <scope>NUCLEOTIDE SEQUENCE</scope>
    <source>
        <strain evidence="1">MA453B</strain>
    </source>
</reference>
<evidence type="ECO:0000313" key="2">
    <source>
        <dbReference type="Proteomes" id="UP000789405"/>
    </source>
</evidence>
<dbReference type="Proteomes" id="UP000789405">
    <property type="component" value="Unassembled WGS sequence"/>
</dbReference>
<protein>
    <submittedName>
        <fullName evidence="1">11835_t:CDS:1</fullName>
    </submittedName>
</protein>
<organism evidence="1 2">
    <name type="scientific">Dentiscutata erythropus</name>
    <dbReference type="NCBI Taxonomy" id="1348616"/>
    <lineage>
        <taxon>Eukaryota</taxon>
        <taxon>Fungi</taxon>
        <taxon>Fungi incertae sedis</taxon>
        <taxon>Mucoromycota</taxon>
        <taxon>Glomeromycotina</taxon>
        <taxon>Glomeromycetes</taxon>
        <taxon>Diversisporales</taxon>
        <taxon>Gigasporaceae</taxon>
        <taxon>Dentiscutata</taxon>
    </lineage>
</organism>
<gene>
    <name evidence="1" type="ORF">DERYTH_LOCUS25970</name>
</gene>
<proteinExistence type="predicted"/>
<feature type="non-terminal residue" evidence="1">
    <location>
        <position position="97"/>
    </location>
</feature>
<dbReference type="OrthoDB" id="2353879at2759"/>
<dbReference type="AlphaFoldDB" id="A0A9N9PDG2"/>
<keyword evidence="2" id="KW-1185">Reference proteome</keyword>
<accession>A0A9N9PDG2</accession>
<comment type="caution">
    <text evidence="1">The sequence shown here is derived from an EMBL/GenBank/DDBJ whole genome shotgun (WGS) entry which is preliminary data.</text>
</comment>
<dbReference type="EMBL" id="CAJVPY010051347">
    <property type="protein sequence ID" value="CAG8814477.1"/>
    <property type="molecule type" value="Genomic_DNA"/>
</dbReference>
<name>A0A9N9PDG2_9GLOM</name>
<evidence type="ECO:0000313" key="1">
    <source>
        <dbReference type="EMBL" id="CAG8814477.1"/>
    </source>
</evidence>